<dbReference type="AlphaFoldDB" id="A0AA36MI75"/>
<sequence length="117" mass="13386">MPITAEQFALTLENMTRAWEALPEEHRLPKDEEKSFYDDCQQTCEEMIARWHSGESSHPDRVELAAEYPDSEAGRRKLQMDLFNPEVKDDPFVQAADLKLRLIKCPMSPLGSAVPPL</sequence>
<organism evidence="1 2">
    <name type="scientific">Effrenium voratum</name>
    <dbReference type="NCBI Taxonomy" id="2562239"/>
    <lineage>
        <taxon>Eukaryota</taxon>
        <taxon>Sar</taxon>
        <taxon>Alveolata</taxon>
        <taxon>Dinophyceae</taxon>
        <taxon>Suessiales</taxon>
        <taxon>Symbiodiniaceae</taxon>
        <taxon>Effrenium</taxon>
    </lineage>
</organism>
<keyword evidence="2" id="KW-1185">Reference proteome</keyword>
<accession>A0AA36MI75</accession>
<evidence type="ECO:0000313" key="1">
    <source>
        <dbReference type="EMBL" id="CAJ1372556.1"/>
    </source>
</evidence>
<name>A0AA36MI75_9DINO</name>
<comment type="caution">
    <text evidence="1">The sequence shown here is derived from an EMBL/GenBank/DDBJ whole genome shotgun (WGS) entry which is preliminary data.</text>
</comment>
<dbReference type="Proteomes" id="UP001178507">
    <property type="component" value="Unassembled WGS sequence"/>
</dbReference>
<protein>
    <submittedName>
        <fullName evidence="1">Uncharacterized protein</fullName>
    </submittedName>
</protein>
<dbReference type="EMBL" id="CAUJNA010000141">
    <property type="protein sequence ID" value="CAJ1372556.1"/>
    <property type="molecule type" value="Genomic_DNA"/>
</dbReference>
<proteinExistence type="predicted"/>
<gene>
    <name evidence="1" type="ORF">EVOR1521_LOCUS2609</name>
</gene>
<reference evidence="1" key="1">
    <citation type="submission" date="2023-08" db="EMBL/GenBank/DDBJ databases">
        <authorList>
            <person name="Chen Y."/>
            <person name="Shah S."/>
            <person name="Dougan E. K."/>
            <person name="Thang M."/>
            <person name="Chan C."/>
        </authorList>
    </citation>
    <scope>NUCLEOTIDE SEQUENCE</scope>
</reference>
<evidence type="ECO:0000313" key="2">
    <source>
        <dbReference type="Proteomes" id="UP001178507"/>
    </source>
</evidence>